<dbReference type="Proteomes" id="UP001596472">
    <property type="component" value="Unassembled WGS sequence"/>
</dbReference>
<dbReference type="InterPro" id="IPR045534">
    <property type="entry name" value="DUF6428"/>
</dbReference>
<sequence>MNVSQFLQLLREHPEHTLTFVLSDGSTIPPHYHITEVGHASKTFLDCGGKGHRTESCILQVWIADDTDHRLHAKKLVTIFDRATELISDHELPIEIEHEAPVLTQLTISRHEVAADSLVFHLSHKHTDCLAKELCTPNFNIPAIPGTCSPASGCC</sequence>
<accession>A0ABW2LBK6</accession>
<dbReference type="RefSeq" id="WP_379715525.1">
    <property type="nucleotide sequence ID" value="NZ_JBHTBS010000013.1"/>
</dbReference>
<name>A0ABW2LBK6_9BACT</name>
<dbReference type="EMBL" id="JBHTBS010000013">
    <property type="protein sequence ID" value="MFC7339189.1"/>
    <property type="molecule type" value="Genomic_DNA"/>
</dbReference>
<evidence type="ECO:0000313" key="2">
    <source>
        <dbReference type="Proteomes" id="UP001596472"/>
    </source>
</evidence>
<gene>
    <name evidence="1" type="ORF">ACFQY0_18490</name>
</gene>
<dbReference type="Pfam" id="PF20001">
    <property type="entry name" value="DUF6428"/>
    <property type="match status" value="1"/>
</dbReference>
<proteinExistence type="predicted"/>
<keyword evidence="2" id="KW-1185">Reference proteome</keyword>
<comment type="caution">
    <text evidence="1">The sequence shown here is derived from an EMBL/GenBank/DDBJ whole genome shotgun (WGS) entry which is preliminary data.</text>
</comment>
<organism evidence="1 2">
    <name type="scientific">Haloferula chungangensis</name>
    <dbReference type="NCBI Taxonomy" id="1048331"/>
    <lineage>
        <taxon>Bacteria</taxon>
        <taxon>Pseudomonadati</taxon>
        <taxon>Verrucomicrobiota</taxon>
        <taxon>Verrucomicrobiia</taxon>
        <taxon>Verrucomicrobiales</taxon>
        <taxon>Verrucomicrobiaceae</taxon>
        <taxon>Haloferula</taxon>
    </lineage>
</organism>
<reference evidence="2" key="1">
    <citation type="journal article" date="2019" name="Int. J. Syst. Evol. Microbiol.">
        <title>The Global Catalogue of Microorganisms (GCM) 10K type strain sequencing project: providing services to taxonomists for standard genome sequencing and annotation.</title>
        <authorList>
            <consortium name="The Broad Institute Genomics Platform"/>
            <consortium name="The Broad Institute Genome Sequencing Center for Infectious Disease"/>
            <person name="Wu L."/>
            <person name="Ma J."/>
        </authorList>
    </citation>
    <scope>NUCLEOTIDE SEQUENCE [LARGE SCALE GENOMIC DNA]</scope>
    <source>
        <strain evidence="2">CGMCC 4.1467</strain>
    </source>
</reference>
<protein>
    <submittedName>
        <fullName evidence="1">DUF6428 family protein</fullName>
    </submittedName>
</protein>
<evidence type="ECO:0000313" key="1">
    <source>
        <dbReference type="EMBL" id="MFC7339189.1"/>
    </source>
</evidence>